<reference evidence="1" key="1">
    <citation type="journal article" date="2020" name="Fungal Divers.">
        <title>Resolving the Mortierellaceae phylogeny through synthesis of multi-gene phylogenetics and phylogenomics.</title>
        <authorList>
            <person name="Vandepol N."/>
            <person name="Liber J."/>
            <person name="Desiro A."/>
            <person name="Na H."/>
            <person name="Kennedy M."/>
            <person name="Barry K."/>
            <person name="Grigoriev I.V."/>
            <person name="Miller A.N."/>
            <person name="O'Donnell K."/>
            <person name="Stajich J.E."/>
            <person name="Bonito G."/>
        </authorList>
    </citation>
    <scope>NUCLEOTIDE SEQUENCE</scope>
    <source>
        <strain evidence="1">MES-2147</strain>
    </source>
</reference>
<protein>
    <submittedName>
        <fullName evidence="1">Uncharacterized protein</fullName>
    </submittedName>
</protein>
<proteinExistence type="predicted"/>
<dbReference type="OrthoDB" id="2443431at2759"/>
<dbReference type="AlphaFoldDB" id="A0A9P6LRS1"/>
<organism evidence="1 2">
    <name type="scientific">Modicella reniformis</name>
    <dbReference type="NCBI Taxonomy" id="1440133"/>
    <lineage>
        <taxon>Eukaryota</taxon>
        <taxon>Fungi</taxon>
        <taxon>Fungi incertae sedis</taxon>
        <taxon>Mucoromycota</taxon>
        <taxon>Mortierellomycotina</taxon>
        <taxon>Mortierellomycetes</taxon>
        <taxon>Mortierellales</taxon>
        <taxon>Mortierellaceae</taxon>
        <taxon>Modicella</taxon>
    </lineage>
</organism>
<dbReference type="EMBL" id="JAAAHW010010589">
    <property type="protein sequence ID" value="KAF9924463.1"/>
    <property type="molecule type" value="Genomic_DNA"/>
</dbReference>
<gene>
    <name evidence="1" type="ORF">BGZ65_008313</name>
</gene>
<evidence type="ECO:0000313" key="2">
    <source>
        <dbReference type="Proteomes" id="UP000749646"/>
    </source>
</evidence>
<dbReference type="Proteomes" id="UP000749646">
    <property type="component" value="Unassembled WGS sequence"/>
</dbReference>
<name>A0A9P6LRS1_9FUNG</name>
<comment type="caution">
    <text evidence="1">The sequence shown here is derived from an EMBL/GenBank/DDBJ whole genome shotgun (WGS) entry which is preliminary data.</text>
</comment>
<keyword evidence="2" id="KW-1185">Reference proteome</keyword>
<feature type="non-terminal residue" evidence="1">
    <location>
        <position position="55"/>
    </location>
</feature>
<evidence type="ECO:0000313" key="1">
    <source>
        <dbReference type="EMBL" id="KAF9924463.1"/>
    </source>
</evidence>
<accession>A0A9P6LRS1</accession>
<sequence>MSGPGSTSGGASFECSLTGTVLPGQFQHLYDRLLGLCEHAAHSKMLEHEMLFIPA</sequence>